<evidence type="ECO:0000256" key="1">
    <source>
        <dbReference type="SAM" id="Phobius"/>
    </source>
</evidence>
<gene>
    <name evidence="2" type="ORF">C7459_10127</name>
</gene>
<evidence type="ECO:0000313" key="2">
    <source>
        <dbReference type="EMBL" id="PWK16166.1"/>
    </source>
</evidence>
<protein>
    <recommendedName>
        <fullName evidence="4">DUF3899 domain-containing protein</fullName>
    </recommendedName>
</protein>
<feature type="transmembrane region" description="Helical" evidence="1">
    <location>
        <begin position="5"/>
        <end position="24"/>
    </location>
</feature>
<dbReference type="RefSeq" id="WP_109685028.1">
    <property type="nucleotide sequence ID" value="NZ_QGGL01000001.1"/>
</dbReference>
<evidence type="ECO:0008006" key="4">
    <source>
        <dbReference type="Google" id="ProtNLM"/>
    </source>
</evidence>
<dbReference type="EMBL" id="QGGL01000001">
    <property type="protein sequence ID" value="PWK16166.1"/>
    <property type="molecule type" value="Genomic_DNA"/>
</dbReference>
<accession>A0A316DEK4</accession>
<keyword evidence="1" id="KW-0812">Transmembrane</keyword>
<dbReference type="OrthoDB" id="2382035at2"/>
<reference evidence="2 3" key="1">
    <citation type="submission" date="2018-05" db="EMBL/GenBank/DDBJ databases">
        <title>Genomic Encyclopedia of Type Strains, Phase IV (KMG-IV): sequencing the most valuable type-strain genomes for metagenomic binning, comparative biology and taxonomic classification.</title>
        <authorList>
            <person name="Goeker M."/>
        </authorList>
    </citation>
    <scope>NUCLEOTIDE SEQUENCE [LARGE SCALE GENOMIC DNA]</scope>
    <source>
        <strain evidence="2 3">DSM 18773</strain>
    </source>
</reference>
<feature type="transmembrane region" description="Helical" evidence="1">
    <location>
        <begin position="110"/>
        <end position="128"/>
    </location>
</feature>
<feature type="transmembrane region" description="Helical" evidence="1">
    <location>
        <begin position="44"/>
        <end position="62"/>
    </location>
</feature>
<keyword evidence="1" id="KW-1133">Transmembrane helix</keyword>
<proteinExistence type="predicted"/>
<dbReference type="AlphaFoldDB" id="A0A316DEK4"/>
<sequence>MRKGIVRGLIIGLVSAVVIVLYQWLRYRPDTTLDLYTRISNGVFQFGLIYLMVGVVIFSRLFSFRRRMGLRNYVELMKIKTREEHLENEKVKAELNERDKVVLRERGRDVTLLVAALLLMLVSVVLTFDQVQ</sequence>
<name>A0A316DEK4_9BACL</name>
<organism evidence="2 3">
    <name type="scientific">Tumebacillus permanentifrigoris</name>
    <dbReference type="NCBI Taxonomy" id="378543"/>
    <lineage>
        <taxon>Bacteria</taxon>
        <taxon>Bacillati</taxon>
        <taxon>Bacillota</taxon>
        <taxon>Bacilli</taxon>
        <taxon>Bacillales</taxon>
        <taxon>Alicyclobacillaceae</taxon>
        <taxon>Tumebacillus</taxon>
    </lineage>
</organism>
<keyword evidence="1" id="KW-0472">Membrane</keyword>
<dbReference type="Proteomes" id="UP000245634">
    <property type="component" value="Unassembled WGS sequence"/>
</dbReference>
<comment type="caution">
    <text evidence="2">The sequence shown here is derived from an EMBL/GenBank/DDBJ whole genome shotgun (WGS) entry which is preliminary data.</text>
</comment>
<evidence type="ECO:0000313" key="3">
    <source>
        <dbReference type="Proteomes" id="UP000245634"/>
    </source>
</evidence>
<keyword evidence="3" id="KW-1185">Reference proteome</keyword>